<name>A0AAW0LL15_QUESU</name>
<sequence length="150" mass="16058">MSGSGRFRPATGLVASPAYHGSSSAYYHQPTCQYTFPYSAYGYTGYSEDAMYPMASTFVCAYIANAGRPEMHHNFYPFYAQYAQSSQAQGFGVQYPQMVQYPYLPQNYGSTGILSLPSSMPTTNSTAEVSGTAAGATQASGTASEQNSST</sequence>
<feature type="region of interest" description="Disordered" evidence="1">
    <location>
        <begin position="120"/>
        <end position="150"/>
    </location>
</feature>
<evidence type="ECO:0000313" key="3">
    <source>
        <dbReference type="Proteomes" id="UP000237347"/>
    </source>
</evidence>
<evidence type="ECO:0000256" key="1">
    <source>
        <dbReference type="SAM" id="MobiDB-lite"/>
    </source>
</evidence>
<comment type="caution">
    <text evidence="2">The sequence shown here is derived from an EMBL/GenBank/DDBJ whole genome shotgun (WGS) entry which is preliminary data.</text>
</comment>
<feature type="compositionally biased region" description="Low complexity" evidence="1">
    <location>
        <begin position="130"/>
        <end position="144"/>
    </location>
</feature>
<dbReference type="Proteomes" id="UP000237347">
    <property type="component" value="Unassembled WGS sequence"/>
</dbReference>
<protein>
    <submittedName>
        <fullName evidence="2">Uncharacterized protein</fullName>
    </submittedName>
</protein>
<keyword evidence="3" id="KW-1185">Reference proteome</keyword>
<reference evidence="2 3" key="1">
    <citation type="journal article" date="2018" name="Sci. Data">
        <title>The draft genome sequence of cork oak.</title>
        <authorList>
            <person name="Ramos A.M."/>
            <person name="Usie A."/>
            <person name="Barbosa P."/>
            <person name="Barros P.M."/>
            <person name="Capote T."/>
            <person name="Chaves I."/>
            <person name="Simoes F."/>
            <person name="Abreu I."/>
            <person name="Carrasquinho I."/>
            <person name="Faro C."/>
            <person name="Guimaraes J.B."/>
            <person name="Mendonca D."/>
            <person name="Nobrega F."/>
            <person name="Rodrigues L."/>
            <person name="Saibo N.J.M."/>
            <person name="Varela M.C."/>
            <person name="Egas C."/>
            <person name="Matos J."/>
            <person name="Miguel C.M."/>
            <person name="Oliveira M.M."/>
            <person name="Ricardo C.P."/>
            <person name="Goncalves S."/>
        </authorList>
    </citation>
    <scope>NUCLEOTIDE SEQUENCE [LARGE SCALE GENOMIC DNA]</scope>
    <source>
        <strain evidence="3">cv. HL8</strain>
    </source>
</reference>
<gene>
    <name evidence="2" type="ORF">CFP56_041011</name>
</gene>
<feature type="compositionally biased region" description="Polar residues" evidence="1">
    <location>
        <begin position="120"/>
        <end position="129"/>
    </location>
</feature>
<evidence type="ECO:0000313" key="2">
    <source>
        <dbReference type="EMBL" id="KAK7851723.1"/>
    </source>
</evidence>
<dbReference type="AlphaFoldDB" id="A0AAW0LL15"/>
<organism evidence="2 3">
    <name type="scientific">Quercus suber</name>
    <name type="common">Cork oak</name>
    <dbReference type="NCBI Taxonomy" id="58331"/>
    <lineage>
        <taxon>Eukaryota</taxon>
        <taxon>Viridiplantae</taxon>
        <taxon>Streptophyta</taxon>
        <taxon>Embryophyta</taxon>
        <taxon>Tracheophyta</taxon>
        <taxon>Spermatophyta</taxon>
        <taxon>Magnoliopsida</taxon>
        <taxon>eudicotyledons</taxon>
        <taxon>Gunneridae</taxon>
        <taxon>Pentapetalae</taxon>
        <taxon>rosids</taxon>
        <taxon>fabids</taxon>
        <taxon>Fagales</taxon>
        <taxon>Fagaceae</taxon>
        <taxon>Quercus</taxon>
    </lineage>
</organism>
<accession>A0AAW0LL15</accession>
<dbReference type="EMBL" id="PKMF04000083">
    <property type="protein sequence ID" value="KAK7851723.1"/>
    <property type="molecule type" value="Genomic_DNA"/>
</dbReference>
<proteinExistence type="predicted"/>